<dbReference type="Gene3D" id="3.90.105.10">
    <property type="entry name" value="Molybdopterin biosynthesis moea protein, domain 2"/>
    <property type="match status" value="1"/>
</dbReference>
<dbReference type="EC" id="2.10.1.1" evidence="11"/>
<accession>A0A0P0A862</accession>
<dbReference type="Gene3D" id="2.40.340.10">
    <property type="entry name" value="MoeA, C-terminal, domain IV"/>
    <property type="match status" value="1"/>
</dbReference>
<dbReference type="OrthoDB" id="9804758at2"/>
<evidence type="ECO:0000256" key="5">
    <source>
        <dbReference type="ARBA" id="ARBA00022505"/>
    </source>
</evidence>
<dbReference type="Proteomes" id="UP000064920">
    <property type="component" value="Chromosome"/>
</dbReference>
<comment type="similarity">
    <text evidence="4 11">Belongs to the MoeA family.</text>
</comment>
<dbReference type="Gene3D" id="3.40.980.10">
    <property type="entry name" value="MoaB/Mog-like domain"/>
    <property type="match status" value="1"/>
</dbReference>
<evidence type="ECO:0000256" key="1">
    <source>
        <dbReference type="ARBA" id="ARBA00001946"/>
    </source>
</evidence>
<dbReference type="InterPro" id="IPR036135">
    <property type="entry name" value="MoeA_linker/N_sf"/>
</dbReference>
<organism evidence="12 13">
    <name type="scientific">Celeribacter marinus</name>
    <dbReference type="NCBI Taxonomy" id="1397108"/>
    <lineage>
        <taxon>Bacteria</taxon>
        <taxon>Pseudomonadati</taxon>
        <taxon>Pseudomonadota</taxon>
        <taxon>Alphaproteobacteria</taxon>
        <taxon>Rhodobacterales</taxon>
        <taxon>Roseobacteraceae</taxon>
        <taxon>Celeribacter</taxon>
    </lineage>
</organism>
<proteinExistence type="inferred from homology"/>
<dbReference type="GO" id="GO:0046872">
    <property type="term" value="F:metal ion binding"/>
    <property type="evidence" value="ECO:0007669"/>
    <property type="project" value="UniProtKB-UniRule"/>
</dbReference>
<reference evidence="12 13" key="1">
    <citation type="submission" date="2015-05" db="EMBL/GenBank/DDBJ databases">
        <authorList>
            <person name="Wang D.B."/>
            <person name="Wang M."/>
        </authorList>
    </citation>
    <scope>NUCLEOTIDE SEQUENCE [LARGE SCALE GENOMIC DNA]</scope>
    <source>
        <strain evidence="12 13">IMCC 12053</strain>
    </source>
</reference>
<comment type="catalytic activity">
    <reaction evidence="10">
        <text>adenylyl-molybdopterin + molybdate = Mo-molybdopterin + AMP + H(+)</text>
        <dbReference type="Rhea" id="RHEA:35047"/>
        <dbReference type="ChEBI" id="CHEBI:15378"/>
        <dbReference type="ChEBI" id="CHEBI:36264"/>
        <dbReference type="ChEBI" id="CHEBI:62727"/>
        <dbReference type="ChEBI" id="CHEBI:71302"/>
        <dbReference type="ChEBI" id="CHEBI:456215"/>
        <dbReference type="EC" id="2.10.1.1"/>
    </reaction>
</comment>
<dbReference type="Pfam" id="PF03454">
    <property type="entry name" value="MoeA_C"/>
    <property type="match status" value="1"/>
</dbReference>
<dbReference type="Gene3D" id="2.170.190.11">
    <property type="entry name" value="Molybdopterin biosynthesis moea protein, domain 3"/>
    <property type="match status" value="1"/>
</dbReference>
<gene>
    <name evidence="12" type="ORF">IMCC12053_730</name>
</gene>
<evidence type="ECO:0000256" key="3">
    <source>
        <dbReference type="ARBA" id="ARBA00005046"/>
    </source>
</evidence>
<dbReference type="KEGG" id="cmar:IMCC12053_730"/>
<dbReference type="InterPro" id="IPR038987">
    <property type="entry name" value="MoeA-like"/>
</dbReference>
<dbReference type="SUPFAM" id="SSF63882">
    <property type="entry name" value="MoeA N-terminal region -like"/>
    <property type="match status" value="1"/>
</dbReference>
<sequence>MISVSDALAEVFALCTQVDTQTVDLRHAAGRVLATPARALRDQPPFASSAMDGYAVCDTDIPQGAQFTVVGEAAAGHAFEGRIAAGQAVRIFTGAPVPPPCTRVIIQEDVTRAGDLITLTAPLSGTLNIRPLGGDFKSGDNIAAPRRLSAQDVTLLAAMNVAQVEVFRKPVVALIATGDELVMPGETPNASQIIASNSFGLAAMIEAAGGIARMLPIARDTESALRQSFDLAAGADVIVTIGGASVGDHDIVAKVASDLGLDRAFYKVAMRPGKPLMAGRLNGALMIGLPGNPVSSMVTAQLFLIPALMAMMGLPARPAPRETHVVLSDLEANGPREHYMRAHLTPTGIEPFARQDSSLMSILSHANALIVRAPHAPAARAGDLIACIKI</sequence>
<dbReference type="UniPathway" id="UPA00344"/>
<dbReference type="GO" id="GO:0061599">
    <property type="term" value="F:molybdopterin molybdotransferase activity"/>
    <property type="evidence" value="ECO:0007669"/>
    <property type="project" value="UniProtKB-UniRule"/>
</dbReference>
<dbReference type="AlphaFoldDB" id="A0A0P0A862"/>
<dbReference type="InterPro" id="IPR005110">
    <property type="entry name" value="MoeA_linker/N"/>
</dbReference>
<dbReference type="RefSeq" id="WP_062215796.1">
    <property type="nucleotide sequence ID" value="NZ_CP012023.1"/>
</dbReference>
<name>A0A0P0A862_9RHOB</name>
<keyword evidence="7 11" id="KW-0479">Metal-binding</keyword>
<dbReference type="InterPro" id="IPR036425">
    <property type="entry name" value="MoaB/Mog-like_dom_sf"/>
</dbReference>
<dbReference type="Pfam" id="PF00994">
    <property type="entry name" value="MoCF_biosynth"/>
    <property type="match status" value="1"/>
</dbReference>
<dbReference type="SUPFAM" id="SSF63867">
    <property type="entry name" value="MoeA C-terminal domain-like"/>
    <property type="match status" value="1"/>
</dbReference>
<evidence type="ECO:0000256" key="4">
    <source>
        <dbReference type="ARBA" id="ARBA00010763"/>
    </source>
</evidence>
<keyword evidence="8 11" id="KW-0460">Magnesium</keyword>
<comment type="cofactor">
    <cofactor evidence="1 11">
        <name>Mg(2+)</name>
        <dbReference type="ChEBI" id="CHEBI:18420"/>
    </cofactor>
</comment>
<dbReference type="GO" id="GO:0005829">
    <property type="term" value="C:cytosol"/>
    <property type="evidence" value="ECO:0007669"/>
    <property type="project" value="TreeGrafter"/>
</dbReference>
<dbReference type="STRING" id="1397108.IMCC12053_730"/>
<evidence type="ECO:0000256" key="11">
    <source>
        <dbReference type="RuleBase" id="RU365090"/>
    </source>
</evidence>
<protein>
    <recommendedName>
        <fullName evidence="11">Molybdopterin molybdenumtransferase</fullName>
        <ecNumber evidence="11">2.10.1.1</ecNumber>
    </recommendedName>
</protein>
<dbReference type="Pfam" id="PF03453">
    <property type="entry name" value="MoeA_N"/>
    <property type="match status" value="1"/>
</dbReference>
<dbReference type="PATRIC" id="fig|1397108.4.peg.756"/>
<comment type="pathway">
    <text evidence="3 11">Cofactor biosynthesis; molybdopterin biosynthesis.</text>
</comment>
<dbReference type="SUPFAM" id="SSF53218">
    <property type="entry name" value="Molybdenum cofactor biosynthesis proteins"/>
    <property type="match status" value="1"/>
</dbReference>
<dbReference type="SMART" id="SM00852">
    <property type="entry name" value="MoCF_biosynth"/>
    <property type="match status" value="1"/>
</dbReference>
<evidence type="ECO:0000313" key="13">
    <source>
        <dbReference type="Proteomes" id="UP000064920"/>
    </source>
</evidence>
<evidence type="ECO:0000256" key="10">
    <source>
        <dbReference type="ARBA" id="ARBA00047317"/>
    </source>
</evidence>
<dbReference type="EMBL" id="CP012023">
    <property type="protein sequence ID" value="ALI54678.1"/>
    <property type="molecule type" value="Genomic_DNA"/>
</dbReference>
<keyword evidence="9 11" id="KW-0501">Molybdenum cofactor biosynthesis</keyword>
<dbReference type="CDD" id="cd00887">
    <property type="entry name" value="MoeA"/>
    <property type="match status" value="1"/>
</dbReference>
<evidence type="ECO:0000256" key="9">
    <source>
        <dbReference type="ARBA" id="ARBA00023150"/>
    </source>
</evidence>
<evidence type="ECO:0000256" key="6">
    <source>
        <dbReference type="ARBA" id="ARBA00022679"/>
    </source>
</evidence>
<keyword evidence="13" id="KW-1185">Reference proteome</keyword>
<keyword evidence="5 11" id="KW-0500">Molybdenum</keyword>
<dbReference type="FunFam" id="3.40.980.10:FF:000004">
    <property type="entry name" value="Molybdopterin molybdenumtransferase"/>
    <property type="match status" value="1"/>
</dbReference>
<evidence type="ECO:0000256" key="8">
    <source>
        <dbReference type="ARBA" id="ARBA00022842"/>
    </source>
</evidence>
<evidence type="ECO:0000256" key="7">
    <source>
        <dbReference type="ARBA" id="ARBA00022723"/>
    </source>
</evidence>
<keyword evidence="6 11" id="KW-0808">Transferase</keyword>
<evidence type="ECO:0000313" key="12">
    <source>
        <dbReference type="EMBL" id="ALI54678.1"/>
    </source>
</evidence>
<evidence type="ECO:0000256" key="2">
    <source>
        <dbReference type="ARBA" id="ARBA00002901"/>
    </source>
</evidence>
<dbReference type="PANTHER" id="PTHR10192">
    <property type="entry name" value="MOLYBDOPTERIN BIOSYNTHESIS PROTEIN"/>
    <property type="match status" value="1"/>
</dbReference>
<dbReference type="InterPro" id="IPR036688">
    <property type="entry name" value="MoeA_C_domain_IV_sf"/>
</dbReference>
<dbReference type="GO" id="GO:0006777">
    <property type="term" value="P:Mo-molybdopterin cofactor biosynthetic process"/>
    <property type="evidence" value="ECO:0007669"/>
    <property type="project" value="UniProtKB-UniRule"/>
</dbReference>
<dbReference type="InterPro" id="IPR001453">
    <property type="entry name" value="MoaB/Mog_dom"/>
</dbReference>
<comment type="function">
    <text evidence="2 11">Catalyzes the insertion of molybdate into adenylated molybdopterin with the concomitant release of AMP.</text>
</comment>
<dbReference type="PANTHER" id="PTHR10192:SF5">
    <property type="entry name" value="GEPHYRIN"/>
    <property type="match status" value="1"/>
</dbReference>
<dbReference type="InterPro" id="IPR005111">
    <property type="entry name" value="MoeA_C_domain_IV"/>
</dbReference>